<feature type="domain" description="DUF4246" evidence="2">
    <location>
        <begin position="11"/>
        <end position="88"/>
    </location>
</feature>
<dbReference type="InterPro" id="IPR025340">
    <property type="entry name" value="DUF4246"/>
</dbReference>
<keyword evidence="4" id="KW-1185">Reference proteome</keyword>
<dbReference type="InterPro" id="IPR049207">
    <property type="entry name" value="DUF4246_N"/>
</dbReference>
<dbReference type="Proteomes" id="UP000076154">
    <property type="component" value="Unassembled WGS sequence"/>
</dbReference>
<dbReference type="EMBL" id="LUEZ02000055">
    <property type="protein sequence ID" value="RDB21416.1"/>
    <property type="molecule type" value="Genomic_DNA"/>
</dbReference>
<evidence type="ECO:0000259" key="1">
    <source>
        <dbReference type="Pfam" id="PF14033"/>
    </source>
</evidence>
<evidence type="ECO:0000259" key="2">
    <source>
        <dbReference type="Pfam" id="PF21666"/>
    </source>
</evidence>
<proteinExistence type="predicted"/>
<accession>A0A369JRI8</accession>
<dbReference type="InParanoid" id="A0A369JRI8"/>
<name>A0A369JRI8_HYPMA</name>
<sequence>MSFNAATRIQLPGFGLPLDHLCSIRDEDRVLFRNALNTHDVCGRDIIQLPLITVRELTMLHLMNSLTDKVDWHKKVFDEAITSKWKTEILSGGNDITGKMVDWCIAELQYKAKSFGATGAVSVYNGDVVKSDTAVPNSLKEDLKRAAASLEGVPVWQQDWHPGSNEKVLDLVHPSLFPLIYGRSRILPTALVSLDDCIERCGEGEIVPIPPEKETYLVPDGWHFTRPFSSQFQWLPCDVDISGGNRAVRITSYINNLHPGRNKDLYSVLEKLIACAIPLWNLTLTPLKAPCFAYYTRIRYYNCEYDPKPEQVLPTHGPQREEGEDEFDYEDRREAWYHSIRKVVQPEPGTFRPPEVRKEGDVDILRDYGDRGIQVIVKLANIHLTPDNPEYEGGTWHVEGQLNEHICATAVYYYDSENVTTSRLAFRQQCATDIGSEASYEQDDHNWLKEVFGCDPTGPGVQDIGSVDTLEGRLLTWPNILQHQVQPFRLADPTKPGHRKIVALFLVDPNIRIISTSNVPCQRRDWWSEPIEDEKGPISALPAELRDRIFGDVEDFPISLEEAKGLRVKLMEERKVYVVEHDRAFKQHFFSLCEH</sequence>
<reference evidence="3" key="1">
    <citation type="submission" date="2018-04" db="EMBL/GenBank/DDBJ databases">
        <title>Whole genome sequencing of Hypsizygus marmoreus.</title>
        <authorList>
            <person name="Choi I.-G."/>
            <person name="Min B."/>
            <person name="Kim J.-G."/>
            <person name="Kim S."/>
            <person name="Oh Y.-L."/>
            <person name="Kong W.-S."/>
            <person name="Park H."/>
            <person name="Jeong J."/>
            <person name="Song E.-S."/>
        </authorList>
    </citation>
    <scope>NUCLEOTIDE SEQUENCE [LARGE SCALE GENOMIC DNA]</scope>
    <source>
        <strain evidence="3">51987-8</strain>
    </source>
</reference>
<dbReference type="PANTHER" id="PTHR33119:SF1">
    <property type="entry name" value="FE2OG DIOXYGENASE DOMAIN-CONTAINING PROTEIN"/>
    <property type="match status" value="1"/>
</dbReference>
<dbReference type="Pfam" id="PF21666">
    <property type="entry name" value="DUF4246_N"/>
    <property type="match status" value="1"/>
</dbReference>
<protein>
    <submittedName>
        <fullName evidence="3">Uncharacterized protein</fullName>
    </submittedName>
</protein>
<dbReference type="PANTHER" id="PTHR33119">
    <property type="entry name" value="IFI3P"/>
    <property type="match status" value="1"/>
</dbReference>
<feature type="domain" description="DUF4246" evidence="1">
    <location>
        <begin position="99"/>
        <end position="529"/>
    </location>
</feature>
<gene>
    <name evidence="3" type="ORF">Hypma_011642</name>
</gene>
<dbReference type="AlphaFoldDB" id="A0A369JRI8"/>
<dbReference type="STRING" id="39966.A0A369JRI8"/>
<dbReference type="InterPro" id="IPR049192">
    <property type="entry name" value="DUF4246_C"/>
</dbReference>
<organism evidence="3 4">
    <name type="scientific">Hypsizygus marmoreus</name>
    <name type="common">White beech mushroom</name>
    <name type="synonym">Agaricus marmoreus</name>
    <dbReference type="NCBI Taxonomy" id="39966"/>
    <lineage>
        <taxon>Eukaryota</taxon>
        <taxon>Fungi</taxon>
        <taxon>Dikarya</taxon>
        <taxon>Basidiomycota</taxon>
        <taxon>Agaricomycotina</taxon>
        <taxon>Agaricomycetes</taxon>
        <taxon>Agaricomycetidae</taxon>
        <taxon>Agaricales</taxon>
        <taxon>Tricholomatineae</taxon>
        <taxon>Lyophyllaceae</taxon>
        <taxon>Hypsizygus</taxon>
    </lineage>
</organism>
<comment type="caution">
    <text evidence="3">The sequence shown here is derived from an EMBL/GenBank/DDBJ whole genome shotgun (WGS) entry which is preliminary data.</text>
</comment>
<evidence type="ECO:0000313" key="4">
    <source>
        <dbReference type="Proteomes" id="UP000076154"/>
    </source>
</evidence>
<dbReference type="Pfam" id="PF14033">
    <property type="entry name" value="DUF4246"/>
    <property type="match status" value="1"/>
</dbReference>
<dbReference type="OrthoDB" id="415532at2759"/>
<evidence type="ECO:0000313" key="3">
    <source>
        <dbReference type="EMBL" id="RDB21416.1"/>
    </source>
</evidence>